<dbReference type="OrthoDB" id="192269at2759"/>
<dbReference type="SUPFAM" id="SSF63712">
    <property type="entry name" value="Nicotinic receptor ligand binding domain-like"/>
    <property type="match status" value="1"/>
</dbReference>
<dbReference type="Gene3D" id="1.20.58.390">
    <property type="entry name" value="Neurotransmitter-gated ion-channel transmembrane domain"/>
    <property type="match status" value="1"/>
</dbReference>
<evidence type="ECO:0000256" key="7">
    <source>
        <dbReference type="ARBA" id="ARBA00023018"/>
    </source>
</evidence>
<dbReference type="PROSITE" id="PS00236">
    <property type="entry name" value="NEUROTR_ION_CHANNEL"/>
    <property type="match status" value="1"/>
</dbReference>
<evidence type="ECO:0000256" key="13">
    <source>
        <dbReference type="ARBA" id="ARBA00023257"/>
    </source>
</evidence>
<dbReference type="PRINTS" id="PR00252">
    <property type="entry name" value="NRIONCHANNEL"/>
</dbReference>
<keyword evidence="6 17" id="KW-1133">Transmembrane helix</keyword>
<feature type="domain" description="Neurotransmitter-gated ion-channel ligand-binding" evidence="18">
    <location>
        <begin position="59"/>
        <end position="229"/>
    </location>
</feature>
<keyword evidence="11" id="KW-0675">Receptor</keyword>
<evidence type="ECO:0000259" key="19">
    <source>
        <dbReference type="Pfam" id="PF02932"/>
    </source>
</evidence>
<dbReference type="AlphaFoldDB" id="A0A7R9BDU0"/>
<keyword evidence="10" id="KW-1015">Disulfide bond</keyword>
<evidence type="ECO:0000256" key="2">
    <source>
        <dbReference type="ARBA" id="ARBA00009237"/>
    </source>
</evidence>
<feature type="transmembrane region" description="Helical" evidence="17">
    <location>
        <begin position="291"/>
        <end position="316"/>
    </location>
</feature>
<reference evidence="20" key="1">
    <citation type="submission" date="2020-11" db="EMBL/GenBank/DDBJ databases">
        <authorList>
            <person name="Tran Van P."/>
        </authorList>
    </citation>
    <scope>NUCLEOTIDE SEQUENCE</scope>
</reference>
<feature type="domain" description="Neurotransmitter-gated ion-channel transmembrane" evidence="19">
    <location>
        <begin position="237"/>
        <end position="468"/>
    </location>
</feature>
<organism evidence="20">
    <name type="scientific">Notodromas monacha</name>
    <dbReference type="NCBI Taxonomy" id="399045"/>
    <lineage>
        <taxon>Eukaryota</taxon>
        <taxon>Metazoa</taxon>
        <taxon>Ecdysozoa</taxon>
        <taxon>Arthropoda</taxon>
        <taxon>Crustacea</taxon>
        <taxon>Oligostraca</taxon>
        <taxon>Ostracoda</taxon>
        <taxon>Podocopa</taxon>
        <taxon>Podocopida</taxon>
        <taxon>Cypridocopina</taxon>
        <taxon>Cypridoidea</taxon>
        <taxon>Cyprididae</taxon>
        <taxon>Notodromas</taxon>
    </lineage>
</organism>
<evidence type="ECO:0000256" key="12">
    <source>
        <dbReference type="ARBA" id="ARBA00023180"/>
    </source>
</evidence>
<dbReference type="InterPro" id="IPR006201">
    <property type="entry name" value="Neur_channel"/>
</dbReference>
<evidence type="ECO:0000256" key="16">
    <source>
        <dbReference type="ARBA" id="ARBA00034104"/>
    </source>
</evidence>
<keyword evidence="15 17" id="KW-0407">Ion channel</keyword>
<dbReference type="Proteomes" id="UP000678499">
    <property type="component" value="Unassembled WGS sequence"/>
</dbReference>
<dbReference type="Gene3D" id="2.70.170.10">
    <property type="entry name" value="Neurotransmitter-gated ion-channel ligand-binding domain"/>
    <property type="match status" value="1"/>
</dbReference>
<dbReference type="InterPro" id="IPR006202">
    <property type="entry name" value="Neur_chan_lig-bd"/>
</dbReference>
<gene>
    <name evidence="20" type="ORF">NMOB1V02_LOCUS196</name>
</gene>
<sequence>MVHFYTTCSTHQDDLYIDKVLTFSAAAQSVAAIPSEPSPPAASEVSLPTPSPEEPLVVAADEKSQILTTNAELVLEWDDYFLQWDPANFSNIKSTRLDPSRLWFPDIILYNSASIDYRAGLVSTYLMVTYTGRVKYLVAGIFQSICNLDVSYFPFDEQICTLKFSPWTMDKSAVRMNASSPENGLKAYVAVGKFKMISLEPKKSTTEDPCCIGLSFDDVTYYMKFQRRPMYYIINYIFPSILINVIGIMIFYVPCGSGEKISLGISAMLALVVFLMAMTDALPPADTIPLLSTYYVCSLILMTSEVLCSIIVLNIYHRGEYGLRATDTIIGIAFVMAKEKKDSLGETYISLAAKQAEEDFWKSNLDLLSTYKSSTKDKIFSKRFGITGHPSYKEYRPRLASDQVGFEFAANQLLERADKALAMMEVSQQQHKDADYKNVLTLEYLELARIYDRFFLVLYSILTVTASFGTLLSSPYASSVGI</sequence>
<keyword evidence="14" id="KW-1071">Ligand-gated ion channel</keyword>
<keyword evidence="13" id="KW-0628">Postsynaptic cell membrane</keyword>
<evidence type="ECO:0000256" key="14">
    <source>
        <dbReference type="ARBA" id="ARBA00023286"/>
    </source>
</evidence>
<keyword evidence="21" id="KW-1185">Reference proteome</keyword>
<evidence type="ECO:0000313" key="21">
    <source>
        <dbReference type="Proteomes" id="UP000678499"/>
    </source>
</evidence>
<evidence type="ECO:0000256" key="3">
    <source>
        <dbReference type="ARBA" id="ARBA00022448"/>
    </source>
</evidence>
<dbReference type="CDD" id="cd18997">
    <property type="entry name" value="LGIC_ECD_nAChR"/>
    <property type="match status" value="1"/>
</dbReference>
<keyword evidence="8 17" id="KW-0406">Ion transport</keyword>
<evidence type="ECO:0000256" key="1">
    <source>
        <dbReference type="ARBA" id="ARBA00003328"/>
    </source>
</evidence>
<dbReference type="InterPro" id="IPR018000">
    <property type="entry name" value="Neurotransmitter_ion_chnl_CS"/>
</dbReference>
<keyword evidence="4" id="KW-1003">Cell membrane</keyword>
<dbReference type="EMBL" id="OA882052">
    <property type="protein sequence ID" value="CAD7272254.1"/>
    <property type="molecule type" value="Genomic_DNA"/>
</dbReference>
<dbReference type="EMBL" id="CAJPEX010000015">
    <property type="protein sequence ID" value="CAG0912406.1"/>
    <property type="molecule type" value="Genomic_DNA"/>
</dbReference>
<comment type="similarity">
    <text evidence="2">Belongs to the ligand-gated ion channel (TC 1.A.9) family. Acetylcholine receptor (TC 1.A.9.1) subfamily.</text>
</comment>
<evidence type="ECO:0000313" key="20">
    <source>
        <dbReference type="EMBL" id="CAD7272254.1"/>
    </source>
</evidence>
<feature type="transmembrane region" description="Helical" evidence="17">
    <location>
        <begin position="261"/>
        <end position="279"/>
    </location>
</feature>
<keyword evidence="7" id="KW-0770">Synapse</keyword>
<dbReference type="Pfam" id="PF02932">
    <property type="entry name" value="Neur_chan_memb"/>
    <property type="match status" value="1"/>
</dbReference>
<dbReference type="PANTHER" id="PTHR18945">
    <property type="entry name" value="NEUROTRANSMITTER GATED ION CHANNEL"/>
    <property type="match status" value="1"/>
</dbReference>
<dbReference type="GO" id="GO:0004888">
    <property type="term" value="F:transmembrane signaling receptor activity"/>
    <property type="evidence" value="ECO:0007669"/>
    <property type="project" value="InterPro"/>
</dbReference>
<feature type="transmembrane region" description="Helical" evidence="17">
    <location>
        <begin position="230"/>
        <end position="254"/>
    </location>
</feature>
<comment type="function">
    <text evidence="1">After binding acetylcholine, the AChR responds by an extensive change in conformation that affects all subunits and leads to opening of an ion-conducting channel across the plasma membrane.</text>
</comment>
<evidence type="ECO:0000256" key="11">
    <source>
        <dbReference type="ARBA" id="ARBA00023170"/>
    </source>
</evidence>
<dbReference type="PRINTS" id="PR00254">
    <property type="entry name" value="NICOTINICR"/>
</dbReference>
<protein>
    <submittedName>
        <fullName evidence="20">Uncharacterized protein</fullName>
    </submittedName>
</protein>
<evidence type="ECO:0000256" key="8">
    <source>
        <dbReference type="ARBA" id="ARBA00023065"/>
    </source>
</evidence>
<dbReference type="SUPFAM" id="SSF90112">
    <property type="entry name" value="Neurotransmitter-gated ion-channel transmembrane pore"/>
    <property type="match status" value="1"/>
</dbReference>
<keyword evidence="9 17" id="KW-0472">Membrane</keyword>
<comment type="subcellular location">
    <subcellularLocation>
        <location evidence="16">Postsynaptic cell membrane</location>
        <topology evidence="16">Multi-pass membrane protein</topology>
    </subcellularLocation>
</comment>
<proteinExistence type="inferred from homology"/>
<dbReference type="GO" id="GO:0045211">
    <property type="term" value="C:postsynaptic membrane"/>
    <property type="evidence" value="ECO:0007669"/>
    <property type="project" value="UniProtKB-SubCell"/>
</dbReference>
<dbReference type="GO" id="GO:0022848">
    <property type="term" value="F:acetylcholine-gated monoatomic cation-selective channel activity"/>
    <property type="evidence" value="ECO:0007669"/>
    <property type="project" value="InterPro"/>
</dbReference>
<evidence type="ECO:0000256" key="15">
    <source>
        <dbReference type="ARBA" id="ARBA00023303"/>
    </source>
</evidence>
<dbReference type="CDD" id="cd19051">
    <property type="entry name" value="LGIC_TM_cation"/>
    <property type="match status" value="1"/>
</dbReference>
<keyword evidence="3 17" id="KW-0813">Transport</keyword>
<evidence type="ECO:0000256" key="5">
    <source>
        <dbReference type="ARBA" id="ARBA00022692"/>
    </source>
</evidence>
<evidence type="ECO:0000256" key="6">
    <source>
        <dbReference type="ARBA" id="ARBA00022989"/>
    </source>
</evidence>
<dbReference type="FunFam" id="2.70.170.10:FF:000028">
    <property type="entry name" value="AcetylCholine Receptor"/>
    <property type="match status" value="1"/>
</dbReference>
<dbReference type="InterPro" id="IPR002394">
    <property type="entry name" value="Nicotinic_acetylcholine_rcpt"/>
</dbReference>
<dbReference type="InterPro" id="IPR038050">
    <property type="entry name" value="Neuro_actylchol_rec"/>
</dbReference>
<evidence type="ECO:0000256" key="9">
    <source>
        <dbReference type="ARBA" id="ARBA00023136"/>
    </source>
</evidence>
<accession>A0A7R9BDU0</accession>
<evidence type="ECO:0000256" key="4">
    <source>
        <dbReference type="ARBA" id="ARBA00022475"/>
    </source>
</evidence>
<dbReference type="InterPro" id="IPR006029">
    <property type="entry name" value="Neurotrans-gated_channel_TM"/>
</dbReference>
<evidence type="ECO:0000259" key="18">
    <source>
        <dbReference type="Pfam" id="PF02931"/>
    </source>
</evidence>
<keyword evidence="5 17" id="KW-0812">Transmembrane</keyword>
<keyword evidence="12" id="KW-0325">Glycoprotein</keyword>
<evidence type="ECO:0000256" key="10">
    <source>
        <dbReference type="ARBA" id="ARBA00023157"/>
    </source>
</evidence>
<dbReference type="InterPro" id="IPR036719">
    <property type="entry name" value="Neuro-gated_channel_TM_sf"/>
</dbReference>
<evidence type="ECO:0000256" key="17">
    <source>
        <dbReference type="RuleBase" id="RU000687"/>
    </source>
</evidence>
<feature type="transmembrane region" description="Helical" evidence="17">
    <location>
        <begin position="454"/>
        <end position="477"/>
    </location>
</feature>
<name>A0A7R9BDU0_9CRUS</name>
<dbReference type="InterPro" id="IPR036734">
    <property type="entry name" value="Neur_chan_lig-bd_sf"/>
</dbReference>
<dbReference type="Pfam" id="PF02931">
    <property type="entry name" value="Neur_chan_LBD"/>
    <property type="match status" value="1"/>
</dbReference>